<feature type="region of interest" description="Disordered" evidence="1">
    <location>
        <begin position="1"/>
        <end position="25"/>
    </location>
</feature>
<evidence type="ECO:0000256" key="1">
    <source>
        <dbReference type="SAM" id="MobiDB-lite"/>
    </source>
</evidence>
<dbReference type="AlphaFoldDB" id="A0A7R9H7P4"/>
<name>A0A7R9H7P4_TIMPO</name>
<proteinExistence type="predicted"/>
<dbReference type="EMBL" id="OD004023">
    <property type="protein sequence ID" value="CAD7409154.1"/>
    <property type="molecule type" value="Genomic_DNA"/>
</dbReference>
<feature type="compositionally biased region" description="Polar residues" evidence="1">
    <location>
        <begin position="10"/>
        <end position="25"/>
    </location>
</feature>
<organism evidence="2">
    <name type="scientific">Timema poppense</name>
    <name type="common">Walking stick</name>
    <dbReference type="NCBI Taxonomy" id="170557"/>
    <lineage>
        <taxon>Eukaryota</taxon>
        <taxon>Metazoa</taxon>
        <taxon>Ecdysozoa</taxon>
        <taxon>Arthropoda</taxon>
        <taxon>Hexapoda</taxon>
        <taxon>Insecta</taxon>
        <taxon>Pterygota</taxon>
        <taxon>Neoptera</taxon>
        <taxon>Polyneoptera</taxon>
        <taxon>Phasmatodea</taxon>
        <taxon>Timematodea</taxon>
        <taxon>Timematoidea</taxon>
        <taxon>Timematidae</taxon>
        <taxon>Timema</taxon>
    </lineage>
</organism>
<protein>
    <submittedName>
        <fullName evidence="2">Uncharacterized protein</fullName>
    </submittedName>
</protein>
<gene>
    <name evidence="2" type="ORF">TPSB3V08_LOCUS6686</name>
</gene>
<sequence>MEGDSDLKTVPSQPNLRKGPETSSRVSEVGVVDTVKLMTQRVQDWANALEWFGVSVSESASPAFVYRGSSQCVMCGDMLRLVWTSRVM</sequence>
<accession>A0A7R9H7P4</accession>
<reference evidence="2" key="1">
    <citation type="submission" date="2020-11" db="EMBL/GenBank/DDBJ databases">
        <authorList>
            <person name="Tran Van P."/>
        </authorList>
    </citation>
    <scope>NUCLEOTIDE SEQUENCE</scope>
</reference>
<evidence type="ECO:0000313" key="2">
    <source>
        <dbReference type="EMBL" id="CAD7409154.1"/>
    </source>
</evidence>